<dbReference type="EMBL" id="UOFP01000134">
    <property type="protein sequence ID" value="VAW86335.1"/>
    <property type="molecule type" value="Genomic_DNA"/>
</dbReference>
<keyword evidence="3" id="KW-0808">Transferase</keyword>
<keyword evidence="3" id="KW-0032">Aminotransferase</keyword>
<feature type="domain" description="PilZ" evidence="2">
    <location>
        <begin position="484"/>
        <end position="567"/>
    </location>
</feature>
<feature type="domain" description="PilZ" evidence="2">
    <location>
        <begin position="131"/>
        <end position="233"/>
    </location>
</feature>
<dbReference type="AlphaFoldDB" id="A0A3B0YZ36"/>
<proteinExistence type="predicted"/>
<evidence type="ECO:0000313" key="3">
    <source>
        <dbReference type="EMBL" id="VAW86335.1"/>
    </source>
</evidence>
<dbReference type="GO" id="GO:0035438">
    <property type="term" value="F:cyclic-di-GMP binding"/>
    <property type="evidence" value="ECO:0007669"/>
    <property type="project" value="InterPro"/>
</dbReference>
<gene>
    <name evidence="3" type="ORF">MNBD_GAMMA18-1819</name>
</gene>
<sequence length="808" mass="92660">MADMDEYNLEHNPSADASSEPSAFVEKMEVARLARPCPSFVDMRGKVAGICKSYQYGDRIFHMDSASQIIFERRLKENHGVFTQGAYEEITNGEHTLRHIRQKREQAQRARAEEGKAKSNIDIIDFGFYRKREQERYELVTHLVVFTDENTYYGTTKDISDNGLLVLIPLNYTVKSGNTVYLSFYDERNEYITDEDLQKLHKIPYEIRRTIEKTDRLALALQRKINDDDDANLAYLREAMEERKSRLRTDTKGVVSNRSTEVFERYYADSAVSMSLFYGYGRGESQLLGVGHSAGNKGLHNFFKTSNGQYDYSVFNDSRWLPPIIARSLERNSATSCIVTVFRFKDQQSKSWHIISSDQLPSIKLFTLLWAYLENNAEHRTFRLTLNPAQEVPDEQMQEILSPMLQYFPEEIGAIDSIISSVKAVGTLLDLTDSLQLAIKQRGAHHLDSQSLDQAIKSQLPDDLLTSLPRSIKQPKQVLFGYHQQRKEERYVIELKLELICFDDTFRATSLDFSTRGLRVHLENDESDIFYKGQEVAICFTSLLASASINLKKVSYKVVKILEDENQLALVRASNNREDTLIDDFFNSLISRNKDVLDVDAGDISDEILGALYENLMVADLQSVPLFLAKGETGEMNIAHVGITMQGNELLDYLKNSKKQLELGFIDNPDVLGQLMRLLKSSDEGQAEVMILSYRSAMSDELITIPDYEINDREDRVEFIRQMVRNKNYRILQLSISGLPHYTDEDERRILAPIYSQSMSHAKRLKLKLNRLWAIGEINDITREYLLALRSPSLEGTLGRVKSPGEKW</sequence>
<accession>A0A3B0YZ36</accession>
<feature type="region of interest" description="Disordered" evidence="1">
    <location>
        <begin position="1"/>
        <end position="22"/>
    </location>
</feature>
<dbReference type="Pfam" id="PF07238">
    <property type="entry name" value="PilZ"/>
    <property type="match status" value="2"/>
</dbReference>
<name>A0A3B0YZ36_9ZZZZ</name>
<evidence type="ECO:0000256" key="1">
    <source>
        <dbReference type="SAM" id="MobiDB-lite"/>
    </source>
</evidence>
<protein>
    <submittedName>
        <fullName evidence="3">Aspartate aminotransferase</fullName>
        <ecNumber evidence="3">2.6.1.1</ecNumber>
    </submittedName>
</protein>
<dbReference type="EC" id="2.6.1.1" evidence="3"/>
<dbReference type="GO" id="GO:0004069">
    <property type="term" value="F:L-aspartate:2-oxoglutarate aminotransferase activity"/>
    <property type="evidence" value="ECO:0007669"/>
    <property type="project" value="UniProtKB-EC"/>
</dbReference>
<reference evidence="3" key="1">
    <citation type="submission" date="2018-06" db="EMBL/GenBank/DDBJ databases">
        <authorList>
            <person name="Zhirakovskaya E."/>
        </authorList>
    </citation>
    <scope>NUCLEOTIDE SEQUENCE</scope>
</reference>
<dbReference type="InterPro" id="IPR009875">
    <property type="entry name" value="PilZ_domain"/>
</dbReference>
<organism evidence="3">
    <name type="scientific">hydrothermal vent metagenome</name>
    <dbReference type="NCBI Taxonomy" id="652676"/>
    <lineage>
        <taxon>unclassified sequences</taxon>
        <taxon>metagenomes</taxon>
        <taxon>ecological metagenomes</taxon>
    </lineage>
</organism>
<evidence type="ECO:0000259" key="2">
    <source>
        <dbReference type="Pfam" id="PF07238"/>
    </source>
</evidence>